<dbReference type="AlphaFoldDB" id="A0AAV2PIF3"/>
<reference evidence="2 3" key="1">
    <citation type="submission" date="2024-05" db="EMBL/GenBank/DDBJ databases">
        <authorList>
            <person name="Wallberg A."/>
        </authorList>
    </citation>
    <scope>NUCLEOTIDE SEQUENCE [LARGE SCALE GENOMIC DNA]</scope>
</reference>
<comment type="caution">
    <text evidence="2">The sequence shown here is derived from an EMBL/GenBank/DDBJ whole genome shotgun (WGS) entry which is preliminary data.</text>
</comment>
<proteinExistence type="predicted"/>
<gene>
    <name evidence="2" type="ORF">MNOR_LOCUS954</name>
</gene>
<evidence type="ECO:0000256" key="1">
    <source>
        <dbReference type="SAM" id="SignalP"/>
    </source>
</evidence>
<dbReference type="EMBL" id="CAXKWB010000238">
    <property type="protein sequence ID" value="CAL4059911.1"/>
    <property type="molecule type" value="Genomic_DNA"/>
</dbReference>
<evidence type="ECO:0000313" key="2">
    <source>
        <dbReference type="EMBL" id="CAL4059911.1"/>
    </source>
</evidence>
<sequence length="127" mass="13239">MPAVQALLACLGEALVVPVGGRWKGTPFAHHPRDGMSDKQVVPLLGTPVKGCSGVCSIASIGEGGGGAQNKHPPCAPKGLPPGPQGLHRLTFLFLVAFGRKPGPHRVEVAPLLWGNQNKNVYILNVI</sequence>
<feature type="signal peptide" evidence="1">
    <location>
        <begin position="1"/>
        <end position="21"/>
    </location>
</feature>
<evidence type="ECO:0000313" key="3">
    <source>
        <dbReference type="Proteomes" id="UP001497623"/>
    </source>
</evidence>
<organism evidence="2 3">
    <name type="scientific">Meganyctiphanes norvegica</name>
    <name type="common">Northern krill</name>
    <name type="synonym">Thysanopoda norvegica</name>
    <dbReference type="NCBI Taxonomy" id="48144"/>
    <lineage>
        <taxon>Eukaryota</taxon>
        <taxon>Metazoa</taxon>
        <taxon>Ecdysozoa</taxon>
        <taxon>Arthropoda</taxon>
        <taxon>Crustacea</taxon>
        <taxon>Multicrustacea</taxon>
        <taxon>Malacostraca</taxon>
        <taxon>Eumalacostraca</taxon>
        <taxon>Eucarida</taxon>
        <taxon>Euphausiacea</taxon>
        <taxon>Euphausiidae</taxon>
        <taxon>Meganyctiphanes</taxon>
    </lineage>
</organism>
<evidence type="ECO:0008006" key="4">
    <source>
        <dbReference type="Google" id="ProtNLM"/>
    </source>
</evidence>
<feature type="chain" id="PRO_5043875596" description="Secreted protein" evidence="1">
    <location>
        <begin position="22"/>
        <end position="127"/>
    </location>
</feature>
<keyword evidence="3" id="KW-1185">Reference proteome</keyword>
<keyword evidence="1" id="KW-0732">Signal</keyword>
<accession>A0AAV2PIF3</accession>
<protein>
    <recommendedName>
        <fullName evidence="4">Secreted protein</fullName>
    </recommendedName>
</protein>
<dbReference type="Proteomes" id="UP001497623">
    <property type="component" value="Unassembled WGS sequence"/>
</dbReference>
<name>A0AAV2PIF3_MEGNR</name>